<feature type="transmembrane region" description="Helical" evidence="1">
    <location>
        <begin position="154"/>
        <end position="175"/>
    </location>
</feature>
<keyword evidence="1" id="KW-0472">Membrane</keyword>
<feature type="transmembrane region" description="Helical" evidence="1">
    <location>
        <begin position="32"/>
        <end position="50"/>
    </location>
</feature>
<evidence type="ECO:0000259" key="2">
    <source>
        <dbReference type="Pfam" id="PF07331"/>
    </source>
</evidence>
<feature type="domain" description="DUF1468" evidence="2">
    <location>
        <begin position="34"/>
        <end position="177"/>
    </location>
</feature>
<name>A0A2U2N8M5_9GAMM</name>
<keyword evidence="4" id="KW-1185">Reference proteome</keyword>
<dbReference type="RefSeq" id="WP_109675733.1">
    <property type="nucleotide sequence ID" value="NZ_CP086615.1"/>
</dbReference>
<evidence type="ECO:0000313" key="3">
    <source>
        <dbReference type="EMBL" id="PWG65545.1"/>
    </source>
</evidence>
<dbReference type="Proteomes" id="UP000245474">
    <property type="component" value="Unassembled WGS sequence"/>
</dbReference>
<dbReference type="InterPro" id="IPR009936">
    <property type="entry name" value="DUF1468"/>
</dbReference>
<evidence type="ECO:0000313" key="4">
    <source>
        <dbReference type="Proteomes" id="UP000245474"/>
    </source>
</evidence>
<keyword evidence="1" id="KW-1133">Transmembrane helix</keyword>
<protein>
    <recommendedName>
        <fullName evidence="2">DUF1468 domain-containing protein</fullName>
    </recommendedName>
</protein>
<comment type="caution">
    <text evidence="3">The sequence shown here is derived from an EMBL/GenBank/DDBJ whole genome shotgun (WGS) entry which is preliminary data.</text>
</comment>
<gene>
    <name evidence="3" type="ORF">DEM34_02055</name>
</gene>
<evidence type="ECO:0000256" key="1">
    <source>
        <dbReference type="SAM" id="Phobius"/>
    </source>
</evidence>
<keyword evidence="1" id="KW-0812">Transmembrane</keyword>
<accession>A0A2U2N8M5</accession>
<organism evidence="3 4">
    <name type="scientific">Sediminicurvatus halobius</name>
    <dbReference type="NCBI Taxonomy" id="2182432"/>
    <lineage>
        <taxon>Bacteria</taxon>
        <taxon>Pseudomonadati</taxon>
        <taxon>Pseudomonadota</taxon>
        <taxon>Gammaproteobacteria</taxon>
        <taxon>Chromatiales</taxon>
        <taxon>Ectothiorhodospiraceae</taxon>
        <taxon>Sediminicurvatus</taxon>
    </lineage>
</organism>
<proteinExistence type="predicted"/>
<dbReference type="OrthoDB" id="6168379at2"/>
<dbReference type="Pfam" id="PF07331">
    <property type="entry name" value="TctB"/>
    <property type="match status" value="1"/>
</dbReference>
<reference evidence="3 4" key="1">
    <citation type="submission" date="2018-05" db="EMBL/GenBank/DDBJ databases">
        <title>Spiribacter halobius sp. nov., a moderately halophilic bacterium isolated from marine solar saltern.</title>
        <authorList>
            <person name="Zheng W.-S."/>
            <person name="Lu D.-C."/>
            <person name="Du Z.-J."/>
        </authorList>
    </citation>
    <scope>NUCLEOTIDE SEQUENCE [LARGE SCALE GENOMIC DNA]</scope>
    <source>
        <strain evidence="3 4">E85</strain>
    </source>
</reference>
<sequence>MRPRSPGASRLHFLRPVADFIRTLGEVAMRDLFTGLVMVLVGVALIVWIIPAGTSAPYSAGNLAHSPAFWPKVLAVILLLAGAALALKAVPQTARNPVAAMDAVSLSKAASWRFWASLALLVPYYAACVQFGLLIPSTMAFVAYGLLAGERRYGILLLSAVLMPLLLTLFFIHLADVLVPLGPVSWLM</sequence>
<dbReference type="EMBL" id="QFFI01000002">
    <property type="protein sequence ID" value="PWG65545.1"/>
    <property type="molecule type" value="Genomic_DNA"/>
</dbReference>
<feature type="transmembrane region" description="Helical" evidence="1">
    <location>
        <begin position="70"/>
        <end position="87"/>
    </location>
</feature>
<dbReference type="AlphaFoldDB" id="A0A2U2N8M5"/>